<comment type="subcellular location">
    <subcellularLocation>
        <location evidence="1">Membrane</location>
    </subcellularLocation>
</comment>
<gene>
    <name evidence="6" type="ORF">JOE57_003121</name>
</gene>
<feature type="domain" description="Penicillin-binding protein dimerisation" evidence="5">
    <location>
        <begin position="55"/>
        <end position="201"/>
    </location>
</feature>
<dbReference type="InterPro" id="IPR050515">
    <property type="entry name" value="Beta-lactam/transpept"/>
</dbReference>
<dbReference type="InterPro" id="IPR036138">
    <property type="entry name" value="PBP_dimer_sf"/>
</dbReference>
<evidence type="ECO:0000256" key="1">
    <source>
        <dbReference type="ARBA" id="ARBA00004370"/>
    </source>
</evidence>
<dbReference type="SUPFAM" id="SSF56519">
    <property type="entry name" value="Penicillin binding protein dimerisation domain"/>
    <property type="match status" value="1"/>
</dbReference>
<evidence type="ECO:0000259" key="4">
    <source>
        <dbReference type="Pfam" id="PF00905"/>
    </source>
</evidence>
<keyword evidence="7" id="KW-1185">Reference proteome</keyword>
<keyword evidence="6" id="KW-0131">Cell cycle</keyword>
<dbReference type="Gene3D" id="3.90.1310.10">
    <property type="entry name" value="Penicillin-binding protein 2a (Domain 2)"/>
    <property type="match status" value="1"/>
</dbReference>
<keyword evidence="6" id="KW-0132">Cell division</keyword>
<name>A0ABS2RMH1_9ACTN</name>
<feature type="domain" description="Penicillin-binding protein transpeptidase" evidence="4">
    <location>
        <begin position="247"/>
        <end position="552"/>
    </location>
</feature>
<dbReference type="InterPro" id="IPR012338">
    <property type="entry name" value="Beta-lactam/transpept-like"/>
</dbReference>
<dbReference type="Pfam" id="PF00905">
    <property type="entry name" value="Transpeptidase"/>
    <property type="match status" value="1"/>
</dbReference>
<evidence type="ECO:0000313" key="6">
    <source>
        <dbReference type="EMBL" id="MBM7800200.1"/>
    </source>
</evidence>
<evidence type="ECO:0000259" key="5">
    <source>
        <dbReference type="Pfam" id="PF03717"/>
    </source>
</evidence>
<dbReference type="GO" id="GO:0051301">
    <property type="term" value="P:cell division"/>
    <property type="evidence" value="ECO:0007669"/>
    <property type="project" value="UniProtKB-KW"/>
</dbReference>
<dbReference type="PANTHER" id="PTHR30627:SF1">
    <property type="entry name" value="PEPTIDOGLYCAN D,D-TRANSPEPTIDASE FTSI"/>
    <property type="match status" value="1"/>
</dbReference>
<dbReference type="Gene3D" id="3.30.450.330">
    <property type="match status" value="1"/>
</dbReference>
<evidence type="ECO:0000256" key="3">
    <source>
        <dbReference type="ARBA" id="ARBA00023136"/>
    </source>
</evidence>
<proteinExistence type="inferred from homology"/>
<accession>A0ABS2RMH1</accession>
<dbReference type="SUPFAM" id="SSF56601">
    <property type="entry name" value="beta-lactamase/transpeptidase-like"/>
    <property type="match status" value="1"/>
</dbReference>
<keyword evidence="3" id="KW-0472">Membrane</keyword>
<dbReference type="InterPro" id="IPR005311">
    <property type="entry name" value="PBP_dimer"/>
</dbReference>
<organism evidence="6 7">
    <name type="scientific">Microlunatus panaciterrae</name>
    <dbReference type="NCBI Taxonomy" id="400768"/>
    <lineage>
        <taxon>Bacteria</taxon>
        <taxon>Bacillati</taxon>
        <taxon>Actinomycetota</taxon>
        <taxon>Actinomycetes</taxon>
        <taxon>Propionibacteriales</taxon>
        <taxon>Propionibacteriaceae</taxon>
        <taxon>Microlunatus</taxon>
    </lineage>
</organism>
<dbReference type="Gene3D" id="3.40.710.10">
    <property type="entry name" value="DD-peptidase/beta-lactamase superfamily"/>
    <property type="match status" value="1"/>
</dbReference>
<evidence type="ECO:0000313" key="7">
    <source>
        <dbReference type="Proteomes" id="UP000704762"/>
    </source>
</evidence>
<dbReference type="Pfam" id="PF03717">
    <property type="entry name" value="PBP_dimer"/>
    <property type="match status" value="1"/>
</dbReference>
<protein>
    <submittedName>
        <fullName evidence="6">Cell division protein FtsI (Penicillin-binding protein 3)</fullName>
    </submittedName>
</protein>
<dbReference type="PANTHER" id="PTHR30627">
    <property type="entry name" value="PEPTIDOGLYCAN D,D-TRANSPEPTIDASE"/>
    <property type="match status" value="1"/>
</dbReference>
<comment type="similarity">
    <text evidence="2">Belongs to the transpeptidase family.</text>
</comment>
<evidence type="ECO:0000256" key="2">
    <source>
        <dbReference type="ARBA" id="ARBA00007171"/>
    </source>
</evidence>
<sequence length="574" mass="60513">MPLGDSGRRLRMVMLALAIAVSLCAGRLVQLQGFDSSALAATSASQLTRTLPLLPSRGDITDRNGEVLAATEPAVAITADPVHTAPHAAEITTVLLKYLELDRTKTMAALTKPNTRFVYVAKKVPAATYTKIAAELTDLDLYGIFRESDPIRTYPAGAVGSNIVGFVGADGQGLAGLEYGRNTELAGVEGKEVYESAPNGSKIPLGSSVVTPATNGVNYQLTLDSELQWVAQRRLAAQVTESKADTGTAIVMNVKTGEVLAMANYPTFDSNKPGKADAEDRGNRAVSAAYEPGSVEKVLTMAALMDSGVAKPDTKVLVPGRVSSGGGYIKDYFSHGDLQLRLRGVVSKSSNIGTVLLARQGDKATLHDYLARFGLGAKTGIELPGEAAGHLPGPDMKDYTRDQISFGQGLSVTAIQEAAAISGIINGGVYHQPTILKSASDSTGASVPLDRAAPRRVVSAETSAKVRDVMEAVVVNDSTHKLAIDRYRTGGKTGTAERVNSSCGCYRGYTVSYVGFAPADNPEIMTYVVVDNPRAGDTGSGVAGPVYHDVMEFALSRYSVLPSTRKAPEKPIEW</sequence>
<dbReference type="InterPro" id="IPR001460">
    <property type="entry name" value="PCN-bd_Tpept"/>
</dbReference>
<dbReference type="Proteomes" id="UP000704762">
    <property type="component" value="Unassembled WGS sequence"/>
</dbReference>
<dbReference type="EMBL" id="JAFBCF010000001">
    <property type="protein sequence ID" value="MBM7800200.1"/>
    <property type="molecule type" value="Genomic_DNA"/>
</dbReference>
<reference evidence="6 7" key="1">
    <citation type="submission" date="2021-01" db="EMBL/GenBank/DDBJ databases">
        <title>Sequencing the genomes of 1000 actinobacteria strains.</title>
        <authorList>
            <person name="Klenk H.-P."/>
        </authorList>
    </citation>
    <scope>NUCLEOTIDE SEQUENCE [LARGE SCALE GENOMIC DNA]</scope>
    <source>
        <strain evidence="6 7">DSM 18662</strain>
    </source>
</reference>
<comment type="caution">
    <text evidence="6">The sequence shown here is derived from an EMBL/GenBank/DDBJ whole genome shotgun (WGS) entry which is preliminary data.</text>
</comment>